<reference evidence="3 4" key="1">
    <citation type="submission" date="2020-04" db="EMBL/GenBank/DDBJ databases">
        <title>Antimicrobial susceptibility and clonality of vaginal-derived multi-drug resistant Mobiluncus isolates in China.</title>
        <authorList>
            <person name="Zhang X."/>
        </authorList>
    </citation>
    <scope>NUCLEOTIDE SEQUENCE [LARGE SCALE GENOMIC DNA]</scope>
    <source>
        <strain evidence="3 4">12</strain>
    </source>
</reference>
<keyword evidence="2" id="KW-0378">Hydrolase</keyword>
<comment type="caution">
    <text evidence="3">The sequence shown here is derived from an EMBL/GenBank/DDBJ whole genome shotgun (WGS) entry which is preliminary data.</text>
</comment>
<dbReference type="GO" id="GO:0006508">
    <property type="term" value="P:proteolysis"/>
    <property type="evidence" value="ECO:0007669"/>
    <property type="project" value="InterPro"/>
</dbReference>
<dbReference type="AlphaFoldDB" id="A0A7Y0TV52"/>
<dbReference type="Gene3D" id="3.40.710.10">
    <property type="entry name" value="DD-peptidase/beta-lactamase superfamily"/>
    <property type="match status" value="2"/>
</dbReference>
<accession>A0A7Y0TV52</accession>
<dbReference type="Proteomes" id="UP000575397">
    <property type="component" value="Unassembled WGS sequence"/>
</dbReference>
<organism evidence="3 4">
    <name type="scientific">Mobiluncus mulieris</name>
    <dbReference type="NCBI Taxonomy" id="2052"/>
    <lineage>
        <taxon>Bacteria</taxon>
        <taxon>Bacillati</taxon>
        <taxon>Actinomycetota</taxon>
        <taxon>Actinomycetes</taxon>
        <taxon>Actinomycetales</taxon>
        <taxon>Actinomycetaceae</taxon>
        <taxon>Mobiluncus</taxon>
    </lineage>
</organism>
<dbReference type="PRINTS" id="PR00922">
    <property type="entry name" value="DADACBPTASE3"/>
</dbReference>
<evidence type="ECO:0000256" key="1">
    <source>
        <dbReference type="ARBA" id="ARBA00006096"/>
    </source>
</evidence>
<dbReference type="Pfam" id="PF02113">
    <property type="entry name" value="Peptidase_S13"/>
    <property type="match status" value="2"/>
</dbReference>
<keyword evidence="3" id="KW-0121">Carboxypeptidase</keyword>
<keyword evidence="3" id="KW-0645">Protease</keyword>
<dbReference type="PANTHER" id="PTHR30023">
    <property type="entry name" value="D-ALANYL-D-ALANINE CARBOXYPEPTIDASE"/>
    <property type="match status" value="1"/>
</dbReference>
<dbReference type="PANTHER" id="PTHR30023:SF0">
    <property type="entry name" value="PENICILLIN-SENSITIVE CARBOXYPEPTIDASE A"/>
    <property type="match status" value="1"/>
</dbReference>
<gene>
    <name evidence="3" type="ORF">HHJ77_01425</name>
</gene>
<evidence type="ECO:0000313" key="4">
    <source>
        <dbReference type="Proteomes" id="UP000575397"/>
    </source>
</evidence>
<dbReference type="InterPro" id="IPR000667">
    <property type="entry name" value="Peptidase_S13"/>
</dbReference>
<sequence length="505" mass="52170">MQTHTRAASIVVVGALVLGGGYVMADGADAVPGILTFKPPLPRVAAFPTPKAASPTPNQAPLFDSSTAPDPAFFKNLTREFITDYRMKDMKVSWWIGTLDGVELASANPDLALAPASTTKLFTAAATLHDFGSTGRARTVVAWDESARKLYLIGGGDILLGTGADTPEDIFGYAGLGTLAADTVRALTKHSKNILTQAPYTLVVDASWFGTEKASSAWRPEDHQWVGPIQGLGIDTGSVARGQYGYVPDAAGVAGQAFAAALGASGAAPAKIETGKSGLAKTEILDPARPLPQVVEIGQAPHESPTIVALAQGAPFAQVIRKMLKVSDNTLAETLGRLVALHRGAKPTFTDSGKSVQTAIGELGVHLGNTNLVGCSGLAHSTQIPAQALANLVRTAASPEHPELRAMLANLPVAGADGTLRNVYQETTAAGNLRGKTGTLAISHSLAGTMVYQNQVLAYALIISGYPEENPGGTISAKQMFLAGLLGGKTEFSPTDPKASPAPAA</sequence>
<comment type="similarity">
    <text evidence="1">Belongs to the peptidase S13 family.</text>
</comment>
<dbReference type="SUPFAM" id="SSF56601">
    <property type="entry name" value="beta-lactamase/transpeptidase-like"/>
    <property type="match status" value="1"/>
</dbReference>
<dbReference type="EMBL" id="JABCUS010000002">
    <property type="protein sequence ID" value="NMX02628.1"/>
    <property type="molecule type" value="Genomic_DNA"/>
</dbReference>
<proteinExistence type="inferred from homology"/>
<dbReference type="GO" id="GO:0004185">
    <property type="term" value="F:serine-type carboxypeptidase activity"/>
    <property type="evidence" value="ECO:0007669"/>
    <property type="project" value="InterPro"/>
</dbReference>
<dbReference type="RefSeq" id="WP_169756859.1">
    <property type="nucleotide sequence ID" value="NZ_CAMUNX010000006.1"/>
</dbReference>
<dbReference type="GO" id="GO:0000270">
    <property type="term" value="P:peptidoglycan metabolic process"/>
    <property type="evidence" value="ECO:0007669"/>
    <property type="project" value="TreeGrafter"/>
</dbReference>
<name>A0A7Y0TV52_9ACTO</name>
<evidence type="ECO:0000256" key="2">
    <source>
        <dbReference type="ARBA" id="ARBA00022801"/>
    </source>
</evidence>
<dbReference type="InterPro" id="IPR012338">
    <property type="entry name" value="Beta-lactam/transpept-like"/>
</dbReference>
<protein>
    <submittedName>
        <fullName evidence="3">D-alanyl-D-alanine carboxypeptidase</fullName>
    </submittedName>
</protein>
<evidence type="ECO:0000313" key="3">
    <source>
        <dbReference type="EMBL" id="NMX02628.1"/>
    </source>
</evidence>